<dbReference type="InterPro" id="IPR013083">
    <property type="entry name" value="Znf_RING/FYVE/PHD"/>
</dbReference>
<keyword evidence="8" id="KW-0862">Zinc</keyword>
<evidence type="ECO:0000256" key="1">
    <source>
        <dbReference type="ARBA" id="ARBA00000900"/>
    </source>
</evidence>
<protein>
    <recommendedName>
        <fullName evidence="3">RING-type E3 ubiquitin transferase</fullName>
        <ecNumber evidence="3">2.3.2.27</ecNumber>
    </recommendedName>
</protein>
<dbReference type="SMART" id="SM00184">
    <property type="entry name" value="RING"/>
    <property type="match status" value="1"/>
</dbReference>
<feature type="domain" description="RING-type" evidence="10">
    <location>
        <begin position="182"/>
        <end position="225"/>
    </location>
</feature>
<sequence length="226" mass="26898">MGSTLKLDVRISLAEDVVEDEENEDLDLVLLNLNYNNRKDNLLDFANNRYYFDTIELIESSISRHFSRSNLANVHNMELEFTSMLENTVPQRWLREIIEQLIEIDIINIIGDRTQIQVDITIETKTTTFDINGDIYFFLHQYFENLLVENLCRYKCKKVYDRDTDEFWLPIPLNEIEDDNSCVIRSEDYTDEDDSSIIMIHCSHNYHSKCIFQWLRENNMCPLCRS</sequence>
<comment type="catalytic activity">
    <reaction evidence="1">
        <text>S-ubiquitinyl-[E2 ubiquitin-conjugating enzyme]-L-cysteine + [acceptor protein]-L-lysine = [E2 ubiquitin-conjugating enzyme]-L-cysteine + N(6)-ubiquitinyl-[acceptor protein]-L-lysine.</text>
        <dbReference type="EC" id="2.3.2.27"/>
    </reaction>
</comment>
<evidence type="ECO:0000256" key="5">
    <source>
        <dbReference type="ARBA" id="ARBA00022723"/>
    </source>
</evidence>
<evidence type="ECO:0000313" key="11">
    <source>
        <dbReference type="EMBL" id="KAK4757311.1"/>
    </source>
</evidence>
<dbReference type="EC" id="2.3.2.27" evidence="3"/>
<dbReference type="PANTHER" id="PTHR22937">
    <property type="entry name" value="E3 UBIQUITIN-PROTEIN LIGASE RNF165"/>
    <property type="match status" value="1"/>
</dbReference>
<dbReference type="EMBL" id="JAXIOK010000012">
    <property type="protein sequence ID" value="KAK4757311.1"/>
    <property type="molecule type" value="Genomic_DNA"/>
</dbReference>
<evidence type="ECO:0000256" key="3">
    <source>
        <dbReference type="ARBA" id="ARBA00012483"/>
    </source>
</evidence>
<reference evidence="11 12" key="1">
    <citation type="journal article" date="2023" name="Hortic Res">
        <title>Pangenome of water caltrop reveals structural variations and asymmetric subgenome divergence after allopolyploidization.</title>
        <authorList>
            <person name="Zhang X."/>
            <person name="Chen Y."/>
            <person name="Wang L."/>
            <person name="Yuan Y."/>
            <person name="Fang M."/>
            <person name="Shi L."/>
            <person name="Lu R."/>
            <person name="Comes H.P."/>
            <person name="Ma Y."/>
            <person name="Chen Y."/>
            <person name="Huang G."/>
            <person name="Zhou Y."/>
            <person name="Zheng Z."/>
            <person name="Qiu Y."/>
        </authorList>
    </citation>
    <scope>NUCLEOTIDE SEQUENCE [LARGE SCALE GENOMIC DNA]</scope>
    <source>
        <tissue evidence="11">Roots</tissue>
    </source>
</reference>
<comment type="pathway">
    <text evidence="2">Protein modification; protein ubiquitination.</text>
</comment>
<accession>A0AAN7K1W3</accession>
<dbReference type="GO" id="GO:0061630">
    <property type="term" value="F:ubiquitin protein ligase activity"/>
    <property type="evidence" value="ECO:0007669"/>
    <property type="project" value="UniProtKB-EC"/>
</dbReference>
<dbReference type="Gene3D" id="3.30.40.10">
    <property type="entry name" value="Zinc/RING finger domain, C3HC4 (zinc finger)"/>
    <property type="match status" value="1"/>
</dbReference>
<keyword evidence="12" id="KW-1185">Reference proteome</keyword>
<dbReference type="Proteomes" id="UP001345219">
    <property type="component" value="Chromosome 15"/>
</dbReference>
<dbReference type="SUPFAM" id="SSF57850">
    <property type="entry name" value="RING/U-box"/>
    <property type="match status" value="1"/>
</dbReference>
<dbReference type="Pfam" id="PF12678">
    <property type="entry name" value="zf-rbx1"/>
    <property type="match status" value="1"/>
</dbReference>
<keyword evidence="4" id="KW-0808">Transferase</keyword>
<dbReference type="AlphaFoldDB" id="A0AAN7K1W3"/>
<evidence type="ECO:0000256" key="2">
    <source>
        <dbReference type="ARBA" id="ARBA00004906"/>
    </source>
</evidence>
<evidence type="ECO:0000259" key="10">
    <source>
        <dbReference type="PROSITE" id="PS50089"/>
    </source>
</evidence>
<organism evidence="11 12">
    <name type="scientific">Trapa incisa</name>
    <dbReference type="NCBI Taxonomy" id="236973"/>
    <lineage>
        <taxon>Eukaryota</taxon>
        <taxon>Viridiplantae</taxon>
        <taxon>Streptophyta</taxon>
        <taxon>Embryophyta</taxon>
        <taxon>Tracheophyta</taxon>
        <taxon>Spermatophyta</taxon>
        <taxon>Magnoliopsida</taxon>
        <taxon>eudicotyledons</taxon>
        <taxon>Gunneridae</taxon>
        <taxon>Pentapetalae</taxon>
        <taxon>rosids</taxon>
        <taxon>malvids</taxon>
        <taxon>Myrtales</taxon>
        <taxon>Lythraceae</taxon>
        <taxon>Trapa</taxon>
    </lineage>
</organism>
<dbReference type="PROSITE" id="PS50089">
    <property type="entry name" value="ZF_RING_2"/>
    <property type="match status" value="1"/>
</dbReference>
<evidence type="ECO:0000313" key="12">
    <source>
        <dbReference type="Proteomes" id="UP001345219"/>
    </source>
</evidence>
<dbReference type="PANTHER" id="PTHR22937:SF65">
    <property type="entry name" value="E3 UBIQUITIN-PROTEIN LIGASE ARK2C"/>
    <property type="match status" value="1"/>
</dbReference>
<proteinExistence type="predicted"/>
<dbReference type="GO" id="GO:0008270">
    <property type="term" value="F:zinc ion binding"/>
    <property type="evidence" value="ECO:0007669"/>
    <property type="project" value="UniProtKB-KW"/>
</dbReference>
<evidence type="ECO:0000256" key="9">
    <source>
        <dbReference type="PROSITE-ProRule" id="PRU00175"/>
    </source>
</evidence>
<keyword evidence="6 9" id="KW-0863">Zinc-finger</keyword>
<evidence type="ECO:0000256" key="4">
    <source>
        <dbReference type="ARBA" id="ARBA00022679"/>
    </source>
</evidence>
<name>A0AAN7K1W3_9MYRT</name>
<keyword evidence="7" id="KW-0833">Ubl conjugation pathway</keyword>
<dbReference type="InterPro" id="IPR024766">
    <property type="entry name" value="Znf_RING_H2"/>
</dbReference>
<keyword evidence="5" id="KW-0479">Metal-binding</keyword>
<evidence type="ECO:0000256" key="7">
    <source>
        <dbReference type="ARBA" id="ARBA00022786"/>
    </source>
</evidence>
<evidence type="ECO:0000256" key="6">
    <source>
        <dbReference type="ARBA" id="ARBA00022771"/>
    </source>
</evidence>
<dbReference type="InterPro" id="IPR045191">
    <property type="entry name" value="MBR1/2-like"/>
</dbReference>
<evidence type="ECO:0000256" key="8">
    <source>
        <dbReference type="ARBA" id="ARBA00022833"/>
    </source>
</evidence>
<gene>
    <name evidence="11" type="ORF">SAY87_018612</name>
</gene>
<dbReference type="InterPro" id="IPR001841">
    <property type="entry name" value="Znf_RING"/>
</dbReference>
<comment type="caution">
    <text evidence="11">The sequence shown here is derived from an EMBL/GenBank/DDBJ whole genome shotgun (WGS) entry which is preliminary data.</text>
</comment>